<dbReference type="InterPro" id="IPR016163">
    <property type="entry name" value="Ald_DH_C"/>
</dbReference>
<dbReference type="InterPro" id="IPR016162">
    <property type="entry name" value="Ald_DH_N"/>
</dbReference>
<dbReference type="EMBL" id="FNOS01000002">
    <property type="protein sequence ID" value="SDX70471.1"/>
    <property type="molecule type" value="Genomic_DNA"/>
</dbReference>
<evidence type="ECO:0000259" key="6">
    <source>
        <dbReference type="Pfam" id="PF00171"/>
    </source>
</evidence>
<dbReference type="RefSeq" id="WP_093106194.1">
    <property type="nucleotide sequence ID" value="NZ_FNOS01000002.1"/>
</dbReference>
<gene>
    <name evidence="7" type="ORF">SAMN04488081_1127</name>
</gene>
<dbReference type="InterPro" id="IPR016161">
    <property type="entry name" value="Ald_DH/histidinol_DH"/>
</dbReference>
<sequence>MEIVTRQKQWFKNGYTQSYDFRKQQLLKMKRMLQTFEAPLLKALQYDLNKSEFEAYTTEIAFLNAEIQEQLSHLKKHMTPEKVKAPLSHTGTQNYIRKEPYGSVLIIAPWNYPLQLAIAPAIGAIAAGNTAVLKPSEMTPTVSWVIRRMIEEFFPEHVLKVVEGGKEITQQLLSEPFDYIFFTGSERVGKIVMQKASEQLIPVTLELGGKSPAIVHKDANVPVAARRIAWGKLINAGQTCIAPDHVYVHEDIKEAFIREYKAAVQLLYGKEPLKNDDFVKIVSKDHFDRIKSYLPDGNIALGGETDEKNNKIAPAVLTEVTEKDPVMQEEIFGPILPVLGYRELKEAVETISEKPDPLALYYFGEDEKSQEFVTTSLSFGGGCINDTLYHIINPHLPFGGVGTSGMGSYHGKFSFETFTHKKSITKQNTKFDPSFRYKRDKNSLKIIKRIL</sequence>
<comment type="caution">
    <text evidence="7">The sequence shown here is derived from an EMBL/GenBank/DDBJ whole genome shotgun (WGS) entry which is preliminary data.</text>
</comment>
<keyword evidence="2 3" id="KW-0560">Oxidoreductase</keyword>
<evidence type="ECO:0000256" key="2">
    <source>
        <dbReference type="ARBA" id="ARBA00023002"/>
    </source>
</evidence>
<name>A0A1H3DVT0_9BACI</name>
<dbReference type="Pfam" id="PF00171">
    <property type="entry name" value="Aldedh"/>
    <property type="match status" value="1"/>
</dbReference>
<dbReference type="InterPro" id="IPR015590">
    <property type="entry name" value="Aldehyde_DH_dom"/>
</dbReference>
<dbReference type="PIRSF" id="PIRSF036492">
    <property type="entry name" value="ALDH"/>
    <property type="match status" value="1"/>
</dbReference>
<evidence type="ECO:0000256" key="3">
    <source>
        <dbReference type="PIRNR" id="PIRNR036492"/>
    </source>
</evidence>
<dbReference type="Gene3D" id="3.40.605.10">
    <property type="entry name" value="Aldehyde Dehydrogenase, Chain A, domain 1"/>
    <property type="match status" value="1"/>
</dbReference>
<evidence type="ECO:0000256" key="1">
    <source>
        <dbReference type="ARBA" id="ARBA00009986"/>
    </source>
</evidence>
<evidence type="ECO:0000256" key="4">
    <source>
        <dbReference type="PROSITE-ProRule" id="PRU10007"/>
    </source>
</evidence>
<feature type="domain" description="Aldehyde dehydrogenase" evidence="6">
    <location>
        <begin position="20"/>
        <end position="424"/>
    </location>
</feature>
<accession>A0A1H3DVT0</accession>
<dbReference type="InterPro" id="IPR029510">
    <property type="entry name" value="Ald_DH_CS_GLU"/>
</dbReference>
<dbReference type="InterPro" id="IPR012394">
    <property type="entry name" value="Aldehyde_DH_NAD(P)"/>
</dbReference>
<dbReference type="PANTHER" id="PTHR43570">
    <property type="entry name" value="ALDEHYDE DEHYDROGENASE"/>
    <property type="match status" value="1"/>
</dbReference>
<dbReference type="SUPFAM" id="SSF53720">
    <property type="entry name" value="ALDH-like"/>
    <property type="match status" value="1"/>
</dbReference>
<protein>
    <recommendedName>
        <fullName evidence="3">Aldehyde dehydrogenase</fullName>
    </recommendedName>
</protein>
<dbReference type="Gene3D" id="3.40.309.10">
    <property type="entry name" value="Aldehyde Dehydrogenase, Chain A, domain 2"/>
    <property type="match status" value="1"/>
</dbReference>
<dbReference type="PROSITE" id="PS00070">
    <property type="entry name" value="ALDEHYDE_DEHYDR_CYS"/>
    <property type="match status" value="1"/>
</dbReference>
<evidence type="ECO:0000256" key="5">
    <source>
        <dbReference type="RuleBase" id="RU003345"/>
    </source>
</evidence>
<proteinExistence type="inferred from homology"/>
<dbReference type="InterPro" id="IPR016160">
    <property type="entry name" value="Ald_DH_CS_CYS"/>
</dbReference>
<reference evidence="7 8" key="1">
    <citation type="submission" date="2016-10" db="EMBL/GenBank/DDBJ databases">
        <authorList>
            <person name="Varghese N."/>
            <person name="Submissions S."/>
        </authorList>
    </citation>
    <scope>NUCLEOTIDE SEQUENCE [LARGE SCALE GENOMIC DNA]</scope>
    <source>
        <strain evidence="7 8">DSM 20748</strain>
    </source>
</reference>
<organism evidence="7 8">
    <name type="scientific">Salimicrobium album</name>
    <dbReference type="NCBI Taxonomy" id="50717"/>
    <lineage>
        <taxon>Bacteria</taxon>
        <taxon>Bacillati</taxon>
        <taxon>Bacillota</taxon>
        <taxon>Bacilli</taxon>
        <taxon>Bacillales</taxon>
        <taxon>Bacillaceae</taxon>
        <taxon>Salimicrobium</taxon>
    </lineage>
</organism>
<dbReference type="Proteomes" id="UP000198647">
    <property type="component" value="Unassembled WGS sequence"/>
</dbReference>
<comment type="similarity">
    <text evidence="1 3 5">Belongs to the aldehyde dehydrogenase family.</text>
</comment>
<feature type="active site" evidence="4">
    <location>
        <position position="206"/>
    </location>
</feature>
<dbReference type="PROSITE" id="PS00687">
    <property type="entry name" value="ALDEHYDE_DEHYDR_GLU"/>
    <property type="match status" value="1"/>
</dbReference>
<evidence type="ECO:0000313" key="8">
    <source>
        <dbReference type="Proteomes" id="UP000198647"/>
    </source>
</evidence>
<dbReference type="CDD" id="cd07136">
    <property type="entry name" value="ALDH_YwdH-P39616"/>
    <property type="match status" value="1"/>
</dbReference>
<evidence type="ECO:0000313" key="7">
    <source>
        <dbReference type="EMBL" id="SDX70471.1"/>
    </source>
</evidence>
<keyword evidence="8" id="KW-1185">Reference proteome</keyword>
<dbReference type="PANTHER" id="PTHR43570:SF16">
    <property type="entry name" value="ALDEHYDE DEHYDROGENASE TYPE III, ISOFORM Q"/>
    <property type="match status" value="1"/>
</dbReference>